<dbReference type="InterPro" id="IPR025997">
    <property type="entry name" value="SBP_2_dom"/>
</dbReference>
<organism evidence="5">
    <name type="scientific">Thermorudis sp</name>
    <dbReference type="NCBI Taxonomy" id="1969470"/>
    <lineage>
        <taxon>Bacteria</taxon>
        <taxon>Pseudomonadati</taxon>
        <taxon>Thermomicrobiota</taxon>
        <taxon>Thermomicrobia</taxon>
        <taxon>Thermomicrobia incertae sedis</taxon>
        <taxon>Thermorudis</taxon>
    </lineage>
</organism>
<dbReference type="SUPFAM" id="SSF53822">
    <property type="entry name" value="Periplasmic binding protein-like I"/>
    <property type="match status" value="1"/>
</dbReference>
<comment type="caution">
    <text evidence="5">The sequence shown here is derived from an EMBL/GenBank/DDBJ whole genome shotgun (WGS) entry which is preliminary data.</text>
</comment>
<protein>
    <submittedName>
        <fullName evidence="5">Sugar ABC transporter substrate-binding protein</fullName>
    </submittedName>
</protein>
<comment type="subcellular location">
    <subcellularLocation>
        <location evidence="1">Cell envelope</location>
    </subcellularLocation>
</comment>
<evidence type="ECO:0000256" key="1">
    <source>
        <dbReference type="ARBA" id="ARBA00004196"/>
    </source>
</evidence>
<evidence type="ECO:0000313" key="5">
    <source>
        <dbReference type="EMBL" id="HEX70038.1"/>
    </source>
</evidence>
<dbReference type="PANTHER" id="PTHR46847:SF1">
    <property type="entry name" value="D-ALLOSE-BINDING PERIPLASMIC PROTEIN-RELATED"/>
    <property type="match status" value="1"/>
</dbReference>
<dbReference type="Gene3D" id="3.40.50.2300">
    <property type="match status" value="2"/>
</dbReference>
<sequence length="325" mass="34125">MPRGKTRGSLFGLLIWTVSIALTLVGCGQGGQDAGSAQSTPSSGETKRIAVVTPYMANATTKLVIDLFVQEAEAKGWEVSVTDTAGDFNKLVSAIQDAVAQRADAIVLGMGDPGQMTKGLEEAQKANIPVFGIDAGVAPGVLANVTSDNTALGTMSAEDLVERIGGKGNVIMFTHDPHPGVNARARAAEAVFAKYPEIKVIEKKHINVPGPVDNARKITQDLLTAYPQQGSIAGIWAAWDEPALGATQALEAAGRTEVVVVGVDGTDFAKAEIDKGGPFKSTVEQDWPGIAKKTAELIEAYFRGQRPDQQVYTLPGKLITAEASQ</sequence>
<dbReference type="PROSITE" id="PS51257">
    <property type="entry name" value="PROKAR_LIPOPROTEIN"/>
    <property type="match status" value="1"/>
</dbReference>
<evidence type="ECO:0000259" key="4">
    <source>
        <dbReference type="Pfam" id="PF13407"/>
    </source>
</evidence>
<dbReference type="Pfam" id="PF13407">
    <property type="entry name" value="Peripla_BP_4"/>
    <property type="match status" value="1"/>
</dbReference>
<keyword evidence="3" id="KW-0732">Signal</keyword>
<gene>
    <name evidence="5" type="ORF">ENP13_02180</name>
</gene>
<proteinExistence type="inferred from homology"/>
<evidence type="ECO:0000256" key="3">
    <source>
        <dbReference type="ARBA" id="ARBA00022729"/>
    </source>
</evidence>
<dbReference type="GO" id="GO:0030246">
    <property type="term" value="F:carbohydrate binding"/>
    <property type="evidence" value="ECO:0007669"/>
    <property type="project" value="UniProtKB-ARBA"/>
</dbReference>
<dbReference type="PANTHER" id="PTHR46847">
    <property type="entry name" value="D-ALLOSE-BINDING PERIPLASMIC PROTEIN-RELATED"/>
    <property type="match status" value="1"/>
</dbReference>
<feature type="domain" description="Periplasmic binding protein" evidence="4">
    <location>
        <begin position="49"/>
        <end position="305"/>
    </location>
</feature>
<dbReference type="InterPro" id="IPR028082">
    <property type="entry name" value="Peripla_BP_I"/>
</dbReference>
<dbReference type="AlphaFoldDB" id="A0A7C3A847"/>
<comment type="similarity">
    <text evidence="2">Belongs to the bacterial solute-binding protein 2 family.</text>
</comment>
<dbReference type="EMBL" id="DSID01000171">
    <property type="protein sequence ID" value="HEX70038.1"/>
    <property type="molecule type" value="Genomic_DNA"/>
</dbReference>
<accession>A0A7C3A847</accession>
<reference evidence="5" key="1">
    <citation type="journal article" date="2020" name="mSystems">
        <title>Genome- and Community-Level Interaction Insights into Carbon Utilization and Element Cycling Functions of Hydrothermarchaeota in Hydrothermal Sediment.</title>
        <authorList>
            <person name="Zhou Z."/>
            <person name="Liu Y."/>
            <person name="Xu W."/>
            <person name="Pan J."/>
            <person name="Luo Z.H."/>
            <person name="Li M."/>
        </authorList>
    </citation>
    <scope>NUCLEOTIDE SEQUENCE [LARGE SCALE GENOMIC DNA]</scope>
    <source>
        <strain evidence="5">SpSt-192</strain>
    </source>
</reference>
<dbReference type="GO" id="GO:0030313">
    <property type="term" value="C:cell envelope"/>
    <property type="evidence" value="ECO:0007669"/>
    <property type="project" value="UniProtKB-SubCell"/>
</dbReference>
<name>A0A7C3A847_9BACT</name>
<evidence type="ECO:0000256" key="2">
    <source>
        <dbReference type="ARBA" id="ARBA00007639"/>
    </source>
</evidence>